<evidence type="ECO:0000256" key="5">
    <source>
        <dbReference type="HAMAP-Rule" id="MF_01536"/>
    </source>
</evidence>
<keyword evidence="7" id="KW-1185">Reference proteome</keyword>
<feature type="transmembrane region" description="Helical" evidence="5">
    <location>
        <begin position="66"/>
        <end position="86"/>
    </location>
</feature>
<feature type="transmembrane region" description="Helical" evidence="5">
    <location>
        <begin position="98"/>
        <end position="118"/>
    </location>
</feature>
<evidence type="ECO:0000256" key="2">
    <source>
        <dbReference type="ARBA" id="ARBA00022692"/>
    </source>
</evidence>
<dbReference type="GO" id="GO:0005886">
    <property type="term" value="C:plasma membrane"/>
    <property type="evidence" value="ECO:0007669"/>
    <property type="project" value="UniProtKB-SubCell"/>
</dbReference>
<dbReference type="AlphaFoldDB" id="A0A433RUI1"/>
<evidence type="ECO:0000256" key="3">
    <source>
        <dbReference type="ARBA" id="ARBA00022989"/>
    </source>
</evidence>
<sequence length="125" mass="13833">MDALSSTTHLHIAAWAVGIILFFVAYFSKPDAKGRKVTHMILRLFYIFIIVSGLLLFLNYHGINDMMYGIKLVLGVVTIGLMEMALVKSQKGKNGKGFMIGFIVVFIITFLVGSYLPVGINLFGN</sequence>
<keyword evidence="4 5" id="KW-0472">Membrane</keyword>
<dbReference type="Pfam" id="PF07457">
    <property type="entry name" value="DUF1516"/>
    <property type="match status" value="1"/>
</dbReference>
<dbReference type="OrthoDB" id="2365314at2"/>
<evidence type="ECO:0000313" key="7">
    <source>
        <dbReference type="Proteomes" id="UP000288623"/>
    </source>
</evidence>
<dbReference type="EMBL" id="JTFC01000031">
    <property type="protein sequence ID" value="RUS55818.1"/>
    <property type="molecule type" value="Genomic_DNA"/>
</dbReference>
<feature type="transmembrane region" description="Helical" evidence="5">
    <location>
        <begin position="40"/>
        <end position="60"/>
    </location>
</feature>
<comment type="subcellular location">
    <subcellularLocation>
        <location evidence="5">Cell membrane</location>
        <topology evidence="5">Multi-pass membrane protein</topology>
    </subcellularLocation>
</comment>
<keyword evidence="1 5" id="KW-1003">Cell membrane</keyword>
<dbReference type="Proteomes" id="UP000288623">
    <property type="component" value="Unassembled WGS sequence"/>
</dbReference>
<dbReference type="HAMAP" id="MF_01536">
    <property type="entry name" value="UPF0344"/>
    <property type="match status" value="1"/>
</dbReference>
<evidence type="ECO:0000313" key="6">
    <source>
        <dbReference type="EMBL" id="RUS55818.1"/>
    </source>
</evidence>
<keyword evidence="3 5" id="KW-1133">Transmembrane helix</keyword>
<keyword evidence="2 5" id="KW-0812">Transmembrane</keyword>
<comment type="similarity">
    <text evidence="5">Belongs to the UPF0344 family.</text>
</comment>
<reference evidence="6 7" key="1">
    <citation type="submission" date="2014-11" db="EMBL/GenBank/DDBJ databases">
        <title>Genome sequence and analysis of novel Kurthia sp.</title>
        <authorList>
            <person name="Lawson J.N."/>
            <person name="Gonzalez J.E."/>
            <person name="Rinauldi L."/>
            <person name="Xuan Z."/>
            <person name="Firman A."/>
            <person name="Shaddox L."/>
            <person name="Trudeau A."/>
            <person name="Shah S."/>
            <person name="Reiman D."/>
        </authorList>
    </citation>
    <scope>NUCLEOTIDE SEQUENCE [LARGE SCALE GENOMIC DNA]</scope>
    <source>
        <strain evidence="6 7">3B1D</strain>
    </source>
</reference>
<protein>
    <recommendedName>
        <fullName evidence="5">UPF0344 protein QI30_11500</fullName>
    </recommendedName>
</protein>
<organism evidence="6 7">
    <name type="scientific">Candidatus Kurthia intestinigallinarum</name>
    <dbReference type="NCBI Taxonomy" id="1562256"/>
    <lineage>
        <taxon>Bacteria</taxon>
        <taxon>Bacillati</taxon>
        <taxon>Bacillota</taxon>
        <taxon>Bacilli</taxon>
        <taxon>Bacillales</taxon>
        <taxon>Caryophanaceae</taxon>
        <taxon>Kurthia</taxon>
    </lineage>
</organism>
<comment type="caution">
    <text evidence="6">The sequence shown here is derived from an EMBL/GenBank/DDBJ whole genome shotgun (WGS) entry which is preliminary data.</text>
</comment>
<name>A0A433RUI1_9BACL</name>
<evidence type="ECO:0000256" key="4">
    <source>
        <dbReference type="ARBA" id="ARBA00023136"/>
    </source>
</evidence>
<accession>A0A433RUI1</accession>
<proteinExistence type="inferred from homology"/>
<gene>
    <name evidence="6" type="ORF">QI30_11500</name>
</gene>
<evidence type="ECO:0000256" key="1">
    <source>
        <dbReference type="ARBA" id="ARBA00022475"/>
    </source>
</evidence>
<dbReference type="InterPro" id="IPR010899">
    <property type="entry name" value="UPF0344"/>
</dbReference>
<feature type="transmembrane region" description="Helical" evidence="5">
    <location>
        <begin position="12"/>
        <end position="28"/>
    </location>
</feature>